<evidence type="ECO:0000313" key="1">
    <source>
        <dbReference type="EMBL" id="EKD29269.1"/>
    </source>
</evidence>
<accession>K1YVK1</accession>
<proteinExistence type="predicted"/>
<sequence length="68" mass="8021">MSFRPKWRNPFWLPLLKQNFLDREFIFCNFFENTIILSIQRDSSTLLGMTSGKDYNPTTSFTSCIFAS</sequence>
<protein>
    <submittedName>
        <fullName evidence="1">Uncharacterized protein</fullName>
    </submittedName>
</protein>
<name>K1YVK1_9BACT</name>
<dbReference type="AlphaFoldDB" id="K1YVK1"/>
<reference evidence="1" key="1">
    <citation type="journal article" date="2012" name="Science">
        <title>Fermentation, hydrogen, and sulfur metabolism in multiple uncultivated bacterial phyla.</title>
        <authorList>
            <person name="Wrighton K.C."/>
            <person name="Thomas B.C."/>
            <person name="Sharon I."/>
            <person name="Miller C.S."/>
            <person name="Castelle C.J."/>
            <person name="VerBerkmoes N.C."/>
            <person name="Wilkins M.J."/>
            <person name="Hettich R.L."/>
            <person name="Lipton M.S."/>
            <person name="Williams K.H."/>
            <person name="Long P.E."/>
            <person name="Banfield J.F."/>
        </authorList>
    </citation>
    <scope>NUCLEOTIDE SEQUENCE [LARGE SCALE GENOMIC DNA]</scope>
</reference>
<comment type="caution">
    <text evidence="1">The sequence shown here is derived from an EMBL/GenBank/DDBJ whole genome shotgun (WGS) entry which is preliminary data.</text>
</comment>
<organism evidence="1">
    <name type="scientific">uncultured bacterium</name>
    <name type="common">gcode 4</name>
    <dbReference type="NCBI Taxonomy" id="1234023"/>
    <lineage>
        <taxon>Bacteria</taxon>
        <taxon>environmental samples</taxon>
    </lineage>
</organism>
<gene>
    <name evidence="1" type="ORF">ACD_78C00461G0005</name>
</gene>
<dbReference type="EMBL" id="AMFJ01034461">
    <property type="protein sequence ID" value="EKD29269.1"/>
    <property type="molecule type" value="Genomic_DNA"/>
</dbReference>
<feature type="non-terminal residue" evidence="1">
    <location>
        <position position="68"/>
    </location>
</feature>